<comment type="caution">
    <text evidence="3">The sequence shown here is derived from an EMBL/GenBank/DDBJ whole genome shotgun (WGS) entry which is preliminary data.</text>
</comment>
<reference evidence="3 4" key="1">
    <citation type="submission" date="2018-06" db="EMBL/GenBank/DDBJ databases">
        <title>Genomic Encyclopedia of Archaeal and Bacterial Type Strains, Phase II (KMG-II): from individual species to whole genera.</title>
        <authorList>
            <person name="Goeker M."/>
        </authorList>
    </citation>
    <scope>NUCLEOTIDE SEQUENCE [LARGE SCALE GENOMIC DNA]</scope>
    <source>
        <strain evidence="3 4">DSM 18710</strain>
    </source>
</reference>
<accession>A0ABX9DM52</accession>
<gene>
    <name evidence="3" type="ORF">BC673_1607</name>
</gene>
<dbReference type="PANTHER" id="PTHR32305:SF15">
    <property type="entry name" value="PROTEIN RHSA-RELATED"/>
    <property type="match status" value="1"/>
</dbReference>
<dbReference type="Pfam" id="PF25023">
    <property type="entry name" value="TEN_YD-shell"/>
    <property type="match status" value="1"/>
</dbReference>
<dbReference type="NCBIfam" id="TIGR03696">
    <property type="entry name" value="Rhs_assc_core"/>
    <property type="match status" value="1"/>
</dbReference>
<evidence type="ECO:0000313" key="4">
    <source>
        <dbReference type="Proteomes" id="UP000249852"/>
    </source>
</evidence>
<keyword evidence="4" id="KW-1185">Reference proteome</keyword>
<keyword evidence="1" id="KW-0677">Repeat</keyword>
<protein>
    <submittedName>
        <fullName evidence="3">RHS repeat-associated protein</fullName>
    </submittedName>
</protein>
<organism evidence="3 4">
    <name type="scientific">Prevotella pallens</name>
    <dbReference type="NCBI Taxonomy" id="60133"/>
    <lineage>
        <taxon>Bacteria</taxon>
        <taxon>Pseudomonadati</taxon>
        <taxon>Bacteroidota</taxon>
        <taxon>Bacteroidia</taxon>
        <taxon>Bacteroidales</taxon>
        <taxon>Prevotellaceae</taxon>
        <taxon>Prevotella</taxon>
    </lineage>
</organism>
<dbReference type="InterPro" id="IPR050708">
    <property type="entry name" value="T6SS_VgrG/RHS"/>
</dbReference>
<dbReference type="Proteomes" id="UP000249852">
    <property type="component" value="Unassembled WGS sequence"/>
</dbReference>
<sequence>YWKMVIEDYNYNDFPAVAFAARIDGRDQDTFVPAAKLVANGECFSIVSDYLGTPQQAYDKEGNKVWEQKLDSFGRKSRKDNNNSSFIPFKYQGQYEDAETGLYYNRFRYYDPKAGSYISQDPIGLAGGNPTLYAYVSDVNYWNDVLGLTAEVYKLVATKDGYYDVYEWGNDKPMGKTHLKKGDTWKIGETTNFRTKKDGTEIQNRYTKKWLRQEQFRI</sequence>
<dbReference type="InterPro" id="IPR022385">
    <property type="entry name" value="Rhs_assc_core"/>
</dbReference>
<dbReference type="RefSeq" id="WP_282956768.1">
    <property type="nucleotide sequence ID" value="NZ_QLTQ01000060.1"/>
</dbReference>
<feature type="domain" description="Teneurin-like YD-shell" evidence="2">
    <location>
        <begin position="39"/>
        <end position="121"/>
    </location>
</feature>
<dbReference type="PRINTS" id="PR00394">
    <property type="entry name" value="RHSPROTEIN"/>
</dbReference>
<name>A0ABX9DM52_9BACT</name>
<evidence type="ECO:0000259" key="2">
    <source>
        <dbReference type="Pfam" id="PF25023"/>
    </source>
</evidence>
<dbReference type="InterPro" id="IPR056823">
    <property type="entry name" value="TEN-like_YD-shell"/>
</dbReference>
<feature type="non-terminal residue" evidence="3">
    <location>
        <position position="1"/>
    </location>
</feature>
<evidence type="ECO:0000256" key="1">
    <source>
        <dbReference type="ARBA" id="ARBA00022737"/>
    </source>
</evidence>
<dbReference type="PANTHER" id="PTHR32305">
    <property type="match status" value="1"/>
</dbReference>
<evidence type="ECO:0000313" key="3">
    <source>
        <dbReference type="EMBL" id="RAS39953.1"/>
    </source>
</evidence>
<dbReference type="EMBL" id="QLTQ01000060">
    <property type="protein sequence ID" value="RAS39953.1"/>
    <property type="molecule type" value="Genomic_DNA"/>
</dbReference>
<dbReference type="Gene3D" id="2.180.10.10">
    <property type="entry name" value="RHS repeat-associated core"/>
    <property type="match status" value="1"/>
</dbReference>
<proteinExistence type="predicted"/>